<name>A0A0F9PB71_9ZZZZ</name>
<comment type="caution">
    <text evidence="1">The sequence shown here is derived from an EMBL/GenBank/DDBJ whole genome shotgun (WGS) entry which is preliminary data.</text>
</comment>
<accession>A0A0F9PB71</accession>
<dbReference type="AlphaFoldDB" id="A0A0F9PB71"/>
<proteinExistence type="predicted"/>
<sequence>MVPFISKSYTLKDWTNFEFEIARDEAERRMEEFILPVRLDTTIMQGLKRTIAYVSLKHEGIEGIIKILLEKLKLPYKIPFIQNHKIDEIEQVYSIKNSSQEVEKDLKEHLEKRLYKVDKNDDKISFLRDLIKNLTIQHYEAKYDHNTNRIIHQIADFLSSFKDHYFNEYIQSGRPTYSKIIRKFYNCSIDEFKSNIENEEISDFNIDRSSFMRAGDLALILFDRFERPKQYNNELVESVRQDYTHELLKYKYCKEEYKKDLFKKALTILREEYNLIKTSEEYNGSDSPAEYQIISISGIKQFSKAYSINYFLRQLDNY</sequence>
<protein>
    <submittedName>
        <fullName evidence="1">Uncharacterized protein</fullName>
    </submittedName>
</protein>
<evidence type="ECO:0000313" key="1">
    <source>
        <dbReference type="EMBL" id="KKM98230.1"/>
    </source>
</evidence>
<gene>
    <name evidence="1" type="ORF">LCGC14_1160040</name>
</gene>
<organism evidence="1">
    <name type="scientific">marine sediment metagenome</name>
    <dbReference type="NCBI Taxonomy" id="412755"/>
    <lineage>
        <taxon>unclassified sequences</taxon>
        <taxon>metagenomes</taxon>
        <taxon>ecological metagenomes</taxon>
    </lineage>
</organism>
<dbReference type="EMBL" id="LAZR01005647">
    <property type="protein sequence ID" value="KKM98230.1"/>
    <property type="molecule type" value="Genomic_DNA"/>
</dbReference>
<reference evidence="1" key="1">
    <citation type="journal article" date="2015" name="Nature">
        <title>Complex archaea that bridge the gap between prokaryotes and eukaryotes.</title>
        <authorList>
            <person name="Spang A."/>
            <person name="Saw J.H."/>
            <person name="Jorgensen S.L."/>
            <person name="Zaremba-Niedzwiedzka K."/>
            <person name="Martijn J."/>
            <person name="Lind A.E."/>
            <person name="van Eijk R."/>
            <person name="Schleper C."/>
            <person name="Guy L."/>
            <person name="Ettema T.J."/>
        </authorList>
    </citation>
    <scope>NUCLEOTIDE SEQUENCE</scope>
</reference>